<organism evidence="1 2">
    <name type="scientific">Artomyces pyxidatus</name>
    <dbReference type="NCBI Taxonomy" id="48021"/>
    <lineage>
        <taxon>Eukaryota</taxon>
        <taxon>Fungi</taxon>
        <taxon>Dikarya</taxon>
        <taxon>Basidiomycota</taxon>
        <taxon>Agaricomycotina</taxon>
        <taxon>Agaricomycetes</taxon>
        <taxon>Russulales</taxon>
        <taxon>Auriscalpiaceae</taxon>
        <taxon>Artomyces</taxon>
    </lineage>
</organism>
<proteinExistence type="predicted"/>
<accession>A0ACB8SLD2</accession>
<reference evidence="1" key="1">
    <citation type="submission" date="2021-03" db="EMBL/GenBank/DDBJ databases">
        <authorList>
            <consortium name="DOE Joint Genome Institute"/>
            <person name="Ahrendt S."/>
            <person name="Looney B.P."/>
            <person name="Miyauchi S."/>
            <person name="Morin E."/>
            <person name="Drula E."/>
            <person name="Courty P.E."/>
            <person name="Chicoki N."/>
            <person name="Fauchery L."/>
            <person name="Kohler A."/>
            <person name="Kuo A."/>
            <person name="Labutti K."/>
            <person name="Pangilinan J."/>
            <person name="Lipzen A."/>
            <person name="Riley R."/>
            <person name="Andreopoulos W."/>
            <person name="He G."/>
            <person name="Johnson J."/>
            <person name="Barry K.W."/>
            <person name="Grigoriev I.V."/>
            <person name="Nagy L."/>
            <person name="Hibbett D."/>
            <person name="Henrissat B."/>
            <person name="Matheny P.B."/>
            <person name="Labbe J."/>
            <person name="Martin F."/>
        </authorList>
    </citation>
    <scope>NUCLEOTIDE SEQUENCE</scope>
    <source>
        <strain evidence="1">HHB10654</strain>
    </source>
</reference>
<gene>
    <name evidence="1" type="ORF">BV25DRAFT_1920470</name>
</gene>
<keyword evidence="2" id="KW-1185">Reference proteome</keyword>
<dbReference type="Proteomes" id="UP000814140">
    <property type="component" value="Unassembled WGS sequence"/>
</dbReference>
<evidence type="ECO:0000313" key="2">
    <source>
        <dbReference type="Proteomes" id="UP000814140"/>
    </source>
</evidence>
<evidence type="ECO:0000313" key="1">
    <source>
        <dbReference type="EMBL" id="KAI0057037.1"/>
    </source>
</evidence>
<protein>
    <submittedName>
        <fullName evidence="1">MFS general substrate transporter</fullName>
    </submittedName>
</protein>
<reference evidence="1" key="2">
    <citation type="journal article" date="2022" name="New Phytol.">
        <title>Evolutionary transition to the ectomycorrhizal habit in the genomes of a hyperdiverse lineage of mushroom-forming fungi.</title>
        <authorList>
            <person name="Looney B."/>
            <person name="Miyauchi S."/>
            <person name="Morin E."/>
            <person name="Drula E."/>
            <person name="Courty P.E."/>
            <person name="Kohler A."/>
            <person name="Kuo A."/>
            <person name="LaButti K."/>
            <person name="Pangilinan J."/>
            <person name="Lipzen A."/>
            <person name="Riley R."/>
            <person name="Andreopoulos W."/>
            <person name="He G."/>
            <person name="Johnson J."/>
            <person name="Nolan M."/>
            <person name="Tritt A."/>
            <person name="Barry K.W."/>
            <person name="Grigoriev I.V."/>
            <person name="Nagy L.G."/>
            <person name="Hibbett D."/>
            <person name="Henrissat B."/>
            <person name="Matheny P.B."/>
            <person name="Labbe J."/>
            <person name="Martin F.M."/>
        </authorList>
    </citation>
    <scope>NUCLEOTIDE SEQUENCE</scope>
    <source>
        <strain evidence="1">HHB10654</strain>
    </source>
</reference>
<sequence>MSSSRNEDHTFSNDVKTDSSSLAHNVDVEKNHAPPVVNVQSPVMDGGIHAWLTLVGAMLTTFCTFGYTYAFGVFQDYYTRSHAASASRISWIGSTQLCLLIAMGLPAGKLLDMGYFRQTVFAGSCLYVFSLFMVSIAHPDKYYQIFLSQGVGMGIGAGLLYIPAMAVQAHHWRARRALAMGAVITGSSIGGIVFPIMLNQLFSSSVGFAWGVRASAFMVLGCLVAANFLMTPRAAVTSGKGPKPNIKSLLLDIPYLLAIVGGLVCFMGIFFPYFYLQLFSVLNGVDTNLAFYTISIMNAGSIPGRTLPNLFAGRYGVFNTCIITGSCCGVLILALFGIGSTAGAIVFAILYGFFSGAFMSILSPVLASLARNESEMGIRLGLAFFFSAIGALAGQPIVGSLLGPTFSWFKAIIFSAVTTFAGISFTIASRQLLVRRKGTQIL</sequence>
<comment type="caution">
    <text evidence="1">The sequence shown here is derived from an EMBL/GenBank/DDBJ whole genome shotgun (WGS) entry which is preliminary data.</text>
</comment>
<dbReference type="EMBL" id="MU277253">
    <property type="protein sequence ID" value="KAI0057037.1"/>
    <property type="molecule type" value="Genomic_DNA"/>
</dbReference>
<name>A0ACB8SLD2_9AGAM</name>